<feature type="transmembrane region" description="Helical" evidence="1">
    <location>
        <begin position="301"/>
        <end position="324"/>
    </location>
</feature>
<organism evidence="2 4">
    <name type="scientific">Rufibacter glacialis</name>
    <dbReference type="NCBI Taxonomy" id="1259555"/>
    <lineage>
        <taxon>Bacteria</taxon>
        <taxon>Pseudomonadati</taxon>
        <taxon>Bacteroidota</taxon>
        <taxon>Cytophagia</taxon>
        <taxon>Cytophagales</taxon>
        <taxon>Hymenobacteraceae</taxon>
        <taxon>Rufibacter</taxon>
    </lineage>
</organism>
<accession>A0A5M8QS13</accession>
<keyword evidence="1" id="KW-1133">Transmembrane helix</keyword>
<feature type="transmembrane region" description="Helical" evidence="1">
    <location>
        <begin position="195"/>
        <end position="211"/>
    </location>
</feature>
<proteinExistence type="predicted"/>
<feature type="transmembrane region" description="Helical" evidence="1">
    <location>
        <begin position="145"/>
        <end position="162"/>
    </location>
</feature>
<evidence type="ECO:0000313" key="5">
    <source>
        <dbReference type="Proteomes" id="UP001570846"/>
    </source>
</evidence>
<feature type="transmembrane region" description="Helical" evidence="1">
    <location>
        <begin position="330"/>
        <end position="352"/>
    </location>
</feature>
<sequence length="408" mass="44843">MTYYQYTFKGQPEEVVLPHLSLGAKALYYTLAQGNLAVENVFATWYSSILLLMVSCMCLVCFATDRIRLPQWRDQILSYGWLGLSLIFAALSFDEIGSFHETMGDFFASSGISTAAGWNLFYFLIGLVVLYMGFFGFVRFKDSKWALALAATGIFLFASIPFQEFLEINALNAVDSSGMWQRPISLLLLEEGSELFGSWCFLLSTVLYVSTSKARDSSSAMATPLNQFSLPALIRSILYYFTSIICGLGLTMAILMNSFDGLYQAEAGIPENWFPSALAFSAFIASWAYSQHASGQKYGYLSLAAICLLLSIFFACNVYGYYFFSFSGSLSGLFIKGLLIFSVLILAVFVSFRGKSRYHSLGTLAWALSLTIGLIIGGGTLVALGSFSFVLLLFSLLSAKAQPAPVFA</sequence>
<name>A0A5M8QS13_9BACT</name>
<dbReference type="RefSeq" id="WP_149097384.1">
    <property type="nucleotide sequence ID" value="NZ_BMMG01000001.1"/>
</dbReference>
<evidence type="ECO:0000256" key="1">
    <source>
        <dbReference type="SAM" id="Phobius"/>
    </source>
</evidence>
<feature type="transmembrane region" description="Helical" evidence="1">
    <location>
        <begin position="232"/>
        <end position="253"/>
    </location>
</feature>
<comment type="caution">
    <text evidence="2">The sequence shown here is derived from an EMBL/GenBank/DDBJ whole genome shotgun (WGS) entry which is preliminary data.</text>
</comment>
<dbReference type="EMBL" id="JBGOGF010000008">
    <property type="protein sequence ID" value="MFA1772574.1"/>
    <property type="molecule type" value="Genomic_DNA"/>
</dbReference>
<feature type="transmembrane region" description="Helical" evidence="1">
    <location>
        <begin position="76"/>
        <end position="93"/>
    </location>
</feature>
<reference evidence="2 4" key="2">
    <citation type="submission" date="2019-09" db="EMBL/GenBank/DDBJ databases">
        <title>A bacterium isolated from glacier soil.</title>
        <authorList>
            <person name="Liu Q."/>
        </authorList>
    </citation>
    <scope>NUCLEOTIDE SEQUENCE [LARGE SCALE GENOMIC DNA]</scope>
    <source>
        <strain evidence="2 4">MDT1-10-3</strain>
    </source>
</reference>
<dbReference type="Proteomes" id="UP000323866">
    <property type="component" value="Unassembled WGS sequence"/>
</dbReference>
<keyword evidence="5" id="KW-1185">Reference proteome</keyword>
<keyword evidence="1" id="KW-0812">Transmembrane</keyword>
<dbReference type="EMBL" id="VKKZ01000010">
    <property type="protein sequence ID" value="KAA6437764.1"/>
    <property type="molecule type" value="Genomic_DNA"/>
</dbReference>
<evidence type="ECO:0000313" key="3">
    <source>
        <dbReference type="EMBL" id="MFA1772574.1"/>
    </source>
</evidence>
<keyword evidence="1" id="KW-0472">Membrane</keyword>
<protein>
    <submittedName>
        <fullName evidence="2">Uncharacterized protein</fullName>
    </submittedName>
</protein>
<dbReference type="OrthoDB" id="894109at2"/>
<evidence type="ECO:0000313" key="4">
    <source>
        <dbReference type="Proteomes" id="UP000323866"/>
    </source>
</evidence>
<feature type="transmembrane region" description="Helical" evidence="1">
    <location>
        <begin position="364"/>
        <end position="397"/>
    </location>
</feature>
<reference evidence="3 5" key="3">
    <citation type="submission" date="2024-08" db="EMBL/GenBank/DDBJ databases">
        <authorList>
            <person name="Wei W."/>
        </authorList>
    </citation>
    <scope>NUCLEOTIDE SEQUENCE [LARGE SCALE GENOMIC DNA]</scope>
    <source>
        <strain evidence="3 5">XU2</strain>
    </source>
</reference>
<evidence type="ECO:0000313" key="2">
    <source>
        <dbReference type="EMBL" id="KAA6437764.1"/>
    </source>
</evidence>
<feature type="transmembrane region" description="Helical" evidence="1">
    <location>
        <begin position="45"/>
        <end position="64"/>
    </location>
</feature>
<dbReference type="AlphaFoldDB" id="A0A5M8QS13"/>
<reference evidence="2 4" key="1">
    <citation type="submission" date="2019-07" db="EMBL/GenBank/DDBJ databases">
        <authorList>
            <person name="Qu J.-H."/>
        </authorList>
    </citation>
    <scope>NUCLEOTIDE SEQUENCE [LARGE SCALE GENOMIC DNA]</scope>
    <source>
        <strain evidence="2 4">MDT1-10-3</strain>
    </source>
</reference>
<dbReference type="Proteomes" id="UP001570846">
    <property type="component" value="Unassembled WGS sequence"/>
</dbReference>
<feature type="transmembrane region" description="Helical" evidence="1">
    <location>
        <begin position="120"/>
        <end position="138"/>
    </location>
</feature>
<gene>
    <name evidence="3" type="ORF">ACD591_14830</name>
    <name evidence="2" type="ORF">FOE74_04495</name>
</gene>